<name>A0A3N6NTF7_9CYAN</name>
<dbReference type="Proteomes" id="UP000269154">
    <property type="component" value="Unassembled WGS sequence"/>
</dbReference>
<gene>
    <name evidence="3" type="ORF">D5R40_31955</name>
</gene>
<sequence length="37" mass="4277">MNGEEAMNIIQKSDPFDLVLLDVMMPRMSGYEVCREN</sequence>
<dbReference type="Gene3D" id="3.40.50.2300">
    <property type="match status" value="1"/>
</dbReference>
<evidence type="ECO:0000256" key="1">
    <source>
        <dbReference type="PROSITE-ProRule" id="PRU00169"/>
    </source>
</evidence>
<keyword evidence="4" id="KW-1185">Reference proteome</keyword>
<dbReference type="PROSITE" id="PS50110">
    <property type="entry name" value="RESPONSE_REGULATORY"/>
    <property type="match status" value="1"/>
</dbReference>
<dbReference type="Pfam" id="PF00072">
    <property type="entry name" value="Response_reg"/>
    <property type="match status" value="1"/>
</dbReference>
<proteinExistence type="predicted"/>
<dbReference type="InterPro" id="IPR011006">
    <property type="entry name" value="CheY-like_superfamily"/>
</dbReference>
<feature type="modified residue" description="4-aspartylphosphate" evidence="1">
    <location>
        <position position="22"/>
    </location>
</feature>
<reference evidence="3 4" key="1">
    <citation type="journal article" date="2018" name="ACS Chem. Biol.">
        <title>Ketoreductase domain dysfunction expands chemodiversity: malyngamide biosynthesis in the cyanobacterium Okeania hirsuta.</title>
        <authorList>
            <person name="Moss N.A."/>
            <person name="Leao T."/>
            <person name="Rankin M."/>
            <person name="McCullough T.M."/>
            <person name="Qu P."/>
            <person name="Korobeynikov A."/>
            <person name="Smith J.L."/>
            <person name="Gerwick L."/>
            <person name="Gerwick W.H."/>
        </authorList>
    </citation>
    <scope>NUCLEOTIDE SEQUENCE [LARGE SCALE GENOMIC DNA]</scope>
    <source>
        <strain evidence="3 4">PAB10Feb10-1</strain>
    </source>
</reference>
<dbReference type="SUPFAM" id="SSF52172">
    <property type="entry name" value="CheY-like"/>
    <property type="match status" value="1"/>
</dbReference>
<dbReference type="OrthoDB" id="9790669at2"/>
<dbReference type="InterPro" id="IPR001789">
    <property type="entry name" value="Sig_transdc_resp-reg_receiver"/>
</dbReference>
<keyword evidence="1" id="KW-0597">Phosphoprotein</keyword>
<dbReference type="GO" id="GO:0000160">
    <property type="term" value="P:phosphorelay signal transduction system"/>
    <property type="evidence" value="ECO:0007669"/>
    <property type="project" value="InterPro"/>
</dbReference>
<organism evidence="3 4">
    <name type="scientific">Okeania hirsuta</name>
    <dbReference type="NCBI Taxonomy" id="1458930"/>
    <lineage>
        <taxon>Bacteria</taxon>
        <taxon>Bacillati</taxon>
        <taxon>Cyanobacteriota</taxon>
        <taxon>Cyanophyceae</taxon>
        <taxon>Oscillatoriophycideae</taxon>
        <taxon>Oscillatoriales</taxon>
        <taxon>Microcoleaceae</taxon>
        <taxon>Okeania</taxon>
    </lineage>
</organism>
<protein>
    <submittedName>
        <fullName evidence="3">Response regulator</fullName>
    </submittedName>
</protein>
<evidence type="ECO:0000313" key="3">
    <source>
        <dbReference type="EMBL" id="RQH20529.1"/>
    </source>
</evidence>
<feature type="domain" description="Response regulatory" evidence="2">
    <location>
        <begin position="1"/>
        <end position="37"/>
    </location>
</feature>
<evidence type="ECO:0000259" key="2">
    <source>
        <dbReference type="PROSITE" id="PS50110"/>
    </source>
</evidence>
<accession>A0A3N6NTF7</accession>
<evidence type="ECO:0000313" key="4">
    <source>
        <dbReference type="Proteomes" id="UP000269154"/>
    </source>
</evidence>
<comment type="caution">
    <text evidence="3">The sequence shown here is derived from an EMBL/GenBank/DDBJ whole genome shotgun (WGS) entry which is preliminary data.</text>
</comment>
<dbReference type="EMBL" id="RCBY01000413">
    <property type="protein sequence ID" value="RQH20529.1"/>
    <property type="molecule type" value="Genomic_DNA"/>
</dbReference>
<dbReference type="AlphaFoldDB" id="A0A3N6NTF7"/>